<name>B8HH81_PSECP</name>
<keyword evidence="3" id="KW-0378">Hydrolase</keyword>
<evidence type="ECO:0000256" key="2">
    <source>
        <dbReference type="ARBA" id="ARBA00022723"/>
    </source>
</evidence>
<dbReference type="Gene3D" id="3.40.630.10">
    <property type="entry name" value="Zn peptidases"/>
    <property type="match status" value="1"/>
</dbReference>
<dbReference type="eggNOG" id="COG0624">
    <property type="taxonomic scope" value="Bacteria"/>
</dbReference>
<evidence type="ECO:0000256" key="1">
    <source>
        <dbReference type="ARBA" id="ARBA00022670"/>
    </source>
</evidence>
<dbReference type="GO" id="GO:0046872">
    <property type="term" value="F:metal ion binding"/>
    <property type="evidence" value="ECO:0007669"/>
    <property type="project" value="UniProtKB-KW"/>
</dbReference>
<accession>B8HH81</accession>
<dbReference type="GO" id="GO:0006508">
    <property type="term" value="P:proteolysis"/>
    <property type="evidence" value="ECO:0007669"/>
    <property type="project" value="UniProtKB-KW"/>
</dbReference>
<gene>
    <name evidence="5" type="ordered locus">Achl_3415</name>
</gene>
<sequence length="476" mass="50399">MQERAELLATAAEFVDSGLFREDLARLVSYPTESFSPQGRVALKSYLDDVIGPAFLAMGCTVDRFDSWRGGANSFLVATRHEDPELPTVLCYGHADVTDGQAGEWSAGRNPWTLSDEGDRWYGRGAADNKGQHWINIVSLRLLLEQQGRLGFNLVFLLEGAEEIGSPDLAEFAAEHQDLLRADVFIGSDGPRLAAGSPTVFLGARGGVSFELIADLRAGSYHSGNWGGLLRNPGTTVAAAVASLVDGHGTIQVPELLPAEIPDSVAAALDVLDLVPNPGDPQADPAWGDQTLSPAERLYAWNTLEVLALGAGNPDKPVNAIPGTARAALQLRFVPGTDVDNLEAAVRKHLDSAGFGMVELKMGTSFAASRIDPDNPWVAWAADSLAASTGRKATVLPNIGGSLPSYVFADVLGLPTLWIPHSHPGCQQHAPDEHLLVEVAREGLQIASGLFFDLANSHSPAPASADQPSLTVSSVS</sequence>
<dbReference type="HOGENOM" id="CLU_029469_1_0_11"/>
<feature type="domain" description="Peptidase M20 dimerisation" evidence="4">
    <location>
        <begin position="204"/>
        <end position="353"/>
    </location>
</feature>
<dbReference type="Pfam" id="PF07687">
    <property type="entry name" value="M20_dimer"/>
    <property type="match status" value="1"/>
</dbReference>
<dbReference type="PANTHER" id="PTHR43270">
    <property type="entry name" value="BETA-ALA-HIS DIPEPTIDASE"/>
    <property type="match status" value="1"/>
</dbReference>
<keyword evidence="2" id="KW-0479">Metal-binding</keyword>
<dbReference type="PANTHER" id="PTHR43270:SF12">
    <property type="entry name" value="SUCCINYL-DIAMINOPIMELATE DESUCCINYLASE"/>
    <property type="match status" value="1"/>
</dbReference>
<organism evidence="5 6">
    <name type="scientific">Pseudarthrobacter chlorophenolicus (strain ATCC 700700 / DSM 12829 / CIP 107037 / JCM 12360 / KCTC 9906 / NCIMB 13794 / A6)</name>
    <name type="common">Arthrobacter chlorophenolicus</name>
    <dbReference type="NCBI Taxonomy" id="452863"/>
    <lineage>
        <taxon>Bacteria</taxon>
        <taxon>Bacillati</taxon>
        <taxon>Actinomycetota</taxon>
        <taxon>Actinomycetes</taxon>
        <taxon>Micrococcales</taxon>
        <taxon>Micrococcaceae</taxon>
        <taxon>Pseudarthrobacter</taxon>
    </lineage>
</organism>
<keyword evidence="6" id="KW-1185">Reference proteome</keyword>
<keyword evidence="1" id="KW-0645">Protease</keyword>
<dbReference type="Pfam" id="PF01546">
    <property type="entry name" value="Peptidase_M20"/>
    <property type="match status" value="1"/>
</dbReference>
<dbReference type="NCBIfam" id="NF005478">
    <property type="entry name" value="PRK07079.1"/>
    <property type="match status" value="1"/>
</dbReference>
<dbReference type="EMBL" id="CP001341">
    <property type="protein sequence ID" value="ACL41372.1"/>
    <property type="molecule type" value="Genomic_DNA"/>
</dbReference>
<dbReference type="InterPro" id="IPR051458">
    <property type="entry name" value="Cyt/Met_Dipeptidase"/>
</dbReference>
<proteinExistence type="predicted"/>
<reference evidence="5" key="1">
    <citation type="submission" date="2009-01" db="EMBL/GenBank/DDBJ databases">
        <title>Complete sequence of chromosome of Arthrobacter chlorophenolicus A6.</title>
        <authorList>
            <consortium name="US DOE Joint Genome Institute"/>
            <person name="Lucas S."/>
            <person name="Copeland A."/>
            <person name="Lapidus A."/>
            <person name="Glavina del Rio T."/>
            <person name="Tice H."/>
            <person name="Bruce D."/>
            <person name="Goodwin L."/>
            <person name="Pitluck S."/>
            <person name="Goltsman E."/>
            <person name="Clum A."/>
            <person name="Larimer F."/>
            <person name="Land M."/>
            <person name="Hauser L."/>
            <person name="Kyrpides N."/>
            <person name="Mikhailova N."/>
            <person name="Jansson J."/>
            <person name="Richardson P."/>
        </authorList>
    </citation>
    <scope>NUCLEOTIDE SEQUENCE [LARGE SCALE GENOMIC DNA]</scope>
    <source>
        <strain evidence="5">A6</strain>
    </source>
</reference>
<dbReference type="RefSeq" id="WP_015938566.1">
    <property type="nucleotide sequence ID" value="NC_011886.1"/>
</dbReference>
<dbReference type="Proteomes" id="UP000002505">
    <property type="component" value="Chromosome"/>
</dbReference>
<evidence type="ECO:0000313" key="6">
    <source>
        <dbReference type="Proteomes" id="UP000002505"/>
    </source>
</evidence>
<dbReference type="GO" id="GO:0008233">
    <property type="term" value="F:peptidase activity"/>
    <property type="evidence" value="ECO:0007669"/>
    <property type="project" value="UniProtKB-KW"/>
</dbReference>
<dbReference type="AlphaFoldDB" id="B8HH81"/>
<dbReference type="KEGG" id="ach:Achl_3415"/>
<dbReference type="STRING" id="452863.Achl_3415"/>
<dbReference type="SUPFAM" id="SSF53187">
    <property type="entry name" value="Zn-dependent exopeptidases"/>
    <property type="match status" value="1"/>
</dbReference>
<evidence type="ECO:0000313" key="5">
    <source>
        <dbReference type="EMBL" id="ACL41372.1"/>
    </source>
</evidence>
<dbReference type="InterPro" id="IPR002933">
    <property type="entry name" value="Peptidase_M20"/>
</dbReference>
<dbReference type="OrthoDB" id="9761532at2"/>
<evidence type="ECO:0000256" key="3">
    <source>
        <dbReference type="ARBA" id="ARBA00022801"/>
    </source>
</evidence>
<dbReference type="Gene3D" id="3.30.70.360">
    <property type="match status" value="1"/>
</dbReference>
<protein>
    <submittedName>
        <fullName evidence="5">Peptidase M20</fullName>
    </submittedName>
</protein>
<evidence type="ECO:0000259" key="4">
    <source>
        <dbReference type="Pfam" id="PF07687"/>
    </source>
</evidence>
<dbReference type="InterPro" id="IPR011650">
    <property type="entry name" value="Peptidase_M20_dimer"/>
</dbReference>